<dbReference type="InterPro" id="IPR016032">
    <property type="entry name" value="Sig_transdc_resp-reg_C-effctor"/>
</dbReference>
<dbReference type="CDD" id="cd06170">
    <property type="entry name" value="LuxR_C_like"/>
    <property type="match status" value="1"/>
</dbReference>
<keyword evidence="2" id="KW-0067">ATP-binding</keyword>
<protein>
    <submittedName>
        <fullName evidence="4">Transcriptional regulator, luxR family</fullName>
    </submittedName>
</protein>
<reference evidence="4 5" key="2">
    <citation type="journal article" date="2016" name="Genome Announc.">
        <title>Permanent Draft Genome Sequences for Two Variants of Frankia sp. Strain CpI1, the First Frankia Strain Isolated from Root Nodules of Comptonia peregrina.</title>
        <authorList>
            <person name="Oshone R."/>
            <person name="Hurst S.G.IV."/>
            <person name="Abebe-Akele F."/>
            <person name="Simpson S."/>
            <person name="Morris K."/>
            <person name="Thomas W.K."/>
            <person name="Tisa L.S."/>
        </authorList>
    </citation>
    <scope>NUCLEOTIDE SEQUENCE [LARGE SCALE GENOMIC DNA]</scope>
    <source>
        <strain evidence="5">CpI1-S</strain>
    </source>
</reference>
<dbReference type="GO" id="GO:0004016">
    <property type="term" value="F:adenylate cyclase activity"/>
    <property type="evidence" value="ECO:0007669"/>
    <property type="project" value="TreeGrafter"/>
</dbReference>
<dbReference type="RefSeq" id="WP_044887487.1">
    <property type="nucleotide sequence ID" value="NZ_JYFN01000053.1"/>
</dbReference>
<evidence type="ECO:0000256" key="2">
    <source>
        <dbReference type="ARBA" id="ARBA00022840"/>
    </source>
</evidence>
<dbReference type="SMART" id="SM00421">
    <property type="entry name" value="HTH_LUXR"/>
    <property type="match status" value="1"/>
</dbReference>
<dbReference type="InterPro" id="IPR036388">
    <property type="entry name" value="WH-like_DNA-bd_sf"/>
</dbReference>
<dbReference type="OrthoDB" id="3202170at2"/>
<evidence type="ECO:0000259" key="3">
    <source>
        <dbReference type="PROSITE" id="PS50043"/>
    </source>
</evidence>
<dbReference type="AlphaFoldDB" id="A0A0D8B9V4"/>
<evidence type="ECO:0000313" key="4">
    <source>
        <dbReference type="EMBL" id="KJE20704.1"/>
    </source>
</evidence>
<dbReference type="GO" id="GO:0003677">
    <property type="term" value="F:DNA binding"/>
    <property type="evidence" value="ECO:0007669"/>
    <property type="project" value="InterPro"/>
</dbReference>
<dbReference type="PANTHER" id="PTHR16305">
    <property type="entry name" value="TESTICULAR SOLUBLE ADENYLYL CYCLASE"/>
    <property type="match status" value="1"/>
</dbReference>
<dbReference type="Pfam" id="PF00196">
    <property type="entry name" value="GerE"/>
    <property type="match status" value="1"/>
</dbReference>
<dbReference type="SUPFAM" id="SSF52540">
    <property type="entry name" value="P-loop containing nucleoside triphosphate hydrolases"/>
    <property type="match status" value="1"/>
</dbReference>
<dbReference type="PRINTS" id="PR00038">
    <property type="entry name" value="HTHLUXR"/>
</dbReference>
<sequence>MEVVETAAGDASGRRLLVGRQRERRLIDGLLAAVTQRGGALLLRGEPGVGRSTLLRYAEWRSAARVLWLRGVESESALPFAALADLVLPLRENLRELPDAQRAALEICVALSEGSPAGPYAACAGTLSLLAAAGEDRPLVLLVDDLQWVDPASRQALLFVARRLASERVAMLLTVCSQPASVGEESGLPAVEVTGLSIPDCVDLLAAHGVRIARHVLADLVGRVGGNPSALLDAVASLRAAQLSGQVPVDELPLPGRSWERGWSQRLDALPEATRAALVVLAAGNAVPVVTLERALTAACGSLADLDAAHDAGLVRTTIPAIPAIPATPATPATTVVGDPECRPARAAVDTPPAEGGSGLAFAHPLLRAVVLRRATPAARLRAYRALAEVCDGDAAVWYAAAGAEGPDDRVATALADVAVRTRRHVGYGAAARAWHRAAELTRPREVRVDRLLRAAADAHLGGLALEAGSWAEEAARLAGDAALRADVELLRGRVLTWSGHPTRAHEQLVRAAESVIDVAPDRAGALLAEAVLPALMDGRITIALRAAQRSRRLGAGRSGHALPQAVHRGRAFTLAGMIGEANACLQSAAGPLGAADDVADQQALTLAGQTLLDVEEDRDAVRLLSAVVDAARRAEAPAMLPYALAVRCELEGWRGLWAAGYADGVEAVRWAEEFGQVGALGFSLVMLARIDAARGDRARCEQRIDRLRTEIGPYGIGMLDMHADGALGLDAVGHGEYDVATLTLAEAWDRARERGLGNPNAIPIAGDLAEAHIRAGEHERAAAVVAWLVDRARATGLAWPAAVAARCQGLMAEGLAAAEAAFADAEQAHRRRWMPFEEARTRLCHGEVLRRLRRPSAARVPLREAQVAFESLGARPWARRASAELIATGDRANRASRASRAAPARLAELTPAELQIARLVGAGMNNLEAAAALFVSRKTVETHLTRVYRKLGIRSRSELARALLDAGIDDGLPQQ</sequence>
<reference evidence="5" key="1">
    <citation type="submission" date="2015-02" db="EMBL/GenBank/DDBJ databases">
        <title>Draft Genome of Frankia sp. CpI1-S.</title>
        <authorList>
            <person name="Oshone R.T."/>
            <person name="Ngom M."/>
            <person name="Ghodhbane-Gtari F."/>
            <person name="Gtari M."/>
            <person name="Morris K."/>
            <person name="Thomas K."/>
            <person name="Sen A."/>
            <person name="Tisa L.S."/>
        </authorList>
    </citation>
    <scope>NUCLEOTIDE SEQUENCE [LARGE SCALE GENOMIC DNA]</scope>
    <source>
        <strain evidence="5">CpI1-S</strain>
    </source>
</reference>
<name>A0A0D8B9V4_9ACTN</name>
<dbReference type="GO" id="GO:0005524">
    <property type="term" value="F:ATP binding"/>
    <property type="evidence" value="ECO:0007669"/>
    <property type="project" value="UniProtKB-KW"/>
</dbReference>
<accession>A0A0D8B9V4</accession>
<dbReference type="Gene3D" id="1.10.10.10">
    <property type="entry name" value="Winged helix-like DNA-binding domain superfamily/Winged helix DNA-binding domain"/>
    <property type="match status" value="1"/>
</dbReference>
<dbReference type="EMBL" id="JYFN01000053">
    <property type="protein sequence ID" value="KJE20704.1"/>
    <property type="molecule type" value="Genomic_DNA"/>
</dbReference>
<dbReference type="PATRIC" id="fig|1502723.3.peg.5183"/>
<evidence type="ECO:0000313" key="5">
    <source>
        <dbReference type="Proteomes" id="UP000032545"/>
    </source>
</evidence>
<dbReference type="GO" id="GO:0005737">
    <property type="term" value="C:cytoplasm"/>
    <property type="evidence" value="ECO:0007669"/>
    <property type="project" value="TreeGrafter"/>
</dbReference>
<keyword evidence="5" id="KW-1185">Reference proteome</keyword>
<dbReference type="PANTHER" id="PTHR16305:SF35">
    <property type="entry name" value="TRANSCRIPTIONAL ACTIVATOR DOMAIN"/>
    <property type="match status" value="1"/>
</dbReference>
<dbReference type="Pfam" id="PF13191">
    <property type="entry name" value="AAA_16"/>
    <property type="match status" value="1"/>
</dbReference>
<evidence type="ECO:0000256" key="1">
    <source>
        <dbReference type="ARBA" id="ARBA00022741"/>
    </source>
</evidence>
<gene>
    <name evidence="4" type="ORF">FF36_04986</name>
</gene>
<proteinExistence type="predicted"/>
<organism evidence="4 5">
    <name type="scientific">Frankia torreyi</name>
    <dbReference type="NCBI Taxonomy" id="1856"/>
    <lineage>
        <taxon>Bacteria</taxon>
        <taxon>Bacillati</taxon>
        <taxon>Actinomycetota</taxon>
        <taxon>Actinomycetes</taxon>
        <taxon>Frankiales</taxon>
        <taxon>Frankiaceae</taxon>
        <taxon>Frankia</taxon>
    </lineage>
</organism>
<dbReference type="InterPro" id="IPR041664">
    <property type="entry name" value="AAA_16"/>
</dbReference>
<dbReference type="InterPro" id="IPR027417">
    <property type="entry name" value="P-loop_NTPase"/>
</dbReference>
<dbReference type="PROSITE" id="PS50043">
    <property type="entry name" value="HTH_LUXR_2"/>
    <property type="match status" value="1"/>
</dbReference>
<comment type="caution">
    <text evidence="4">The sequence shown here is derived from an EMBL/GenBank/DDBJ whole genome shotgun (WGS) entry which is preliminary data.</text>
</comment>
<dbReference type="SUPFAM" id="SSF46894">
    <property type="entry name" value="C-terminal effector domain of the bipartite response regulators"/>
    <property type="match status" value="1"/>
</dbReference>
<keyword evidence="1" id="KW-0547">Nucleotide-binding</keyword>
<dbReference type="Proteomes" id="UP000032545">
    <property type="component" value="Unassembled WGS sequence"/>
</dbReference>
<dbReference type="InterPro" id="IPR000792">
    <property type="entry name" value="Tscrpt_reg_LuxR_C"/>
</dbReference>
<feature type="domain" description="HTH luxR-type" evidence="3">
    <location>
        <begin position="903"/>
        <end position="968"/>
    </location>
</feature>
<dbReference type="GO" id="GO:0006355">
    <property type="term" value="P:regulation of DNA-templated transcription"/>
    <property type="evidence" value="ECO:0007669"/>
    <property type="project" value="InterPro"/>
</dbReference>